<evidence type="ECO:0000256" key="5">
    <source>
        <dbReference type="ARBA" id="ARBA00022826"/>
    </source>
</evidence>
<dbReference type="PANTHER" id="PTHR10027:SF10">
    <property type="entry name" value="SLOWPOKE 2, ISOFORM D"/>
    <property type="match status" value="1"/>
</dbReference>
<feature type="domain" description="Potassium channel" evidence="12">
    <location>
        <begin position="132"/>
        <end position="191"/>
    </location>
</feature>
<keyword evidence="9 11" id="KW-0472">Membrane</keyword>
<evidence type="ECO:0000256" key="6">
    <source>
        <dbReference type="ARBA" id="ARBA00022958"/>
    </source>
</evidence>
<dbReference type="AlphaFoldDB" id="X0W8C9"/>
<proteinExistence type="predicted"/>
<name>X0W8C9_9ZZZZ</name>
<evidence type="ECO:0000256" key="9">
    <source>
        <dbReference type="ARBA" id="ARBA00023136"/>
    </source>
</evidence>
<evidence type="ECO:0000256" key="10">
    <source>
        <dbReference type="ARBA" id="ARBA00023303"/>
    </source>
</evidence>
<comment type="subcellular location">
    <subcellularLocation>
        <location evidence="1">Membrane</location>
        <topology evidence="1">Multi-pass membrane protein</topology>
    </subcellularLocation>
</comment>
<dbReference type="Gene3D" id="1.10.287.70">
    <property type="match status" value="1"/>
</dbReference>
<feature type="transmembrane region" description="Helical" evidence="11">
    <location>
        <begin position="138"/>
        <end position="156"/>
    </location>
</feature>
<evidence type="ECO:0000259" key="12">
    <source>
        <dbReference type="Pfam" id="PF07885"/>
    </source>
</evidence>
<keyword evidence="7 11" id="KW-1133">Transmembrane helix</keyword>
<keyword evidence="10" id="KW-0407">Ion channel</keyword>
<keyword evidence="2" id="KW-0813">Transport</keyword>
<keyword evidence="5" id="KW-0631">Potassium channel</keyword>
<sequence>MILRIWVFVLSKLSEFEFKIADLLNEAAAIAVHFVIFWLMPVLLLYIPFKYISILSILIALFYIYVLFGDIFLSVFGHEKLEKKRGMIDITTVQEMRAEIIGALIKYIGGVISFASIFRGLQILLDGNAFAIKNPSPFSYFDMLYYSLVTITTVGYGDITPTHWISKLFVMGEIMFGLGFVLLLFTMLISLYIDIQRKKKYE</sequence>
<dbReference type="InterPro" id="IPR013099">
    <property type="entry name" value="K_chnl_dom"/>
</dbReference>
<keyword evidence="3" id="KW-0633">Potassium transport</keyword>
<keyword evidence="8" id="KW-0406">Ion transport</keyword>
<evidence type="ECO:0000256" key="7">
    <source>
        <dbReference type="ARBA" id="ARBA00022989"/>
    </source>
</evidence>
<evidence type="ECO:0000313" key="13">
    <source>
        <dbReference type="EMBL" id="GAG26870.1"/>
    </source>
</evidence>
<comment type="caution">
    <text evidence="13">The sequence shown here is derived from an EMBL/GenBank/DDBJ whole genome shotgun (WGS) entry which is preliminary data.</text>
</comment>
<feature type="transmembrane region" description="Helical" evidence="11">
    <location>
        <begin position="27"/>
        <end position="47"/>
    </location>
</feature>
<evidence type="ECO:0000256" key="3">
    <source>
        <dbReference type="ARBA" id="ARBA00022538"/>
    </source>
</evidence>
<feature type="transmembrane region" description="Helical" evidence="11">
    <location>
        <begin position="168"/>
        <end position="193"/>
    </location>
</feature>
<accession>X0W8C9</accession>
<keyword evidence="6" id="KW-0630">Potassium</keyword>
<dbReference type="InterPro" id="IPR047871">
    <property type="entry name" value="K_chnl_Slo-like"/>
</dbReference>
<reference evidence="13" key="1">
    <citation type="journal article" date="2014" name="Front. Microbiol.">
        <title>High frequency of phylogenetically diverse reductive dehalogenase-homologous genes in deep subseafloor sedimentary metagenomes.</title>
        <authorList>
            <person name="Kawai M."/>
            <person name="Futagami T."/>
            <person name="Toyoda A."/>
            <person name="Takaki Y."/>
            <person name="Nishi S."/>
            <person name="Hori S."/>
            <person name="Arai W."/>
            <person name="Tsubouchi T."/>
            <person name="Morono Y."/>
            <person name="Uchiyama I."/>
            <person name="Ito T."/>
            <person name="Fujiyama A."/>
            <person name="Inagaki F."/>
            <person name="Takami H."/>
        </authorList>
    </citation>
    <scope>NUCLEOTIDE SEQUENCE</scope>
    <source>
        <strain evidence="13">Expedition CK06-06</strain>
    </source>
</reference>
<gene>
    <name evidence="13" type="ORF">S01H1_55690</name>
</gene>
<protein>
    <recommendedName>
        <fullName evidence="12">Potassium channel domain-containing protein</fullName>
    </recommendedName>
</protein>
<evidence type="ECO:0000256" key="1">
    <source>
        <dbReference type="ARBA" id="ARBA00004141"/>
    </source>
</evidence>
<organism evidence="13">
    <name type="scientific">marine sediment metagenome</name>
    <dbReference type="NCBI Taxonomy" id="412755"/>
    <lineage>
        <taxon>unclassified sequences</taxon>
        <taxon>metagenomes</taxon>
        <taxon>ecological metagenomes</taxon>
    </lineage>
</organism>
<evidence type="ECO:0000256" key="8">
    <source>
        <dbReference type="ARBA" id="ARBA00023065"/>
    </source>
</evidence>
<dbReference type="Pfam" id="PF07885">
    <property type="entry name" value="Ion_trans_2"/>
    <property type="match status" value="1"/>
</dbReference>
<feature type="transmembrane region" description="Helical" evidence="11">
    <location>
        <begin position="53"/>
        <end position="77"/>
    </location>
</feature>
<evidence type="ECO:0000256" key="4">
    <source>
        <dbReference type="ARBA" id="ARBA00022692"/>
    </source>
</evidence>
<feature type="transmembrane region" description="Helical" evidence="11">
    <location>
        <begin position="98"/>
        <end position="118"/>
    </location>
</feature>
<evidence type="ECO:0000256" key="2">
    <source>
        <dbReference type="ARBA" id="ARBA00022448"/>
    </source>
</evidence>
<evidence type="ECO:0000256" key="11">
    <source>
        <dbReference type="SAM" id="Phobius"/>
    </source>
</evidence>
<dbReference type="GO" id="GO:0016020">
    <property type="term" value="C:membrane"/>
    <property type="evidence" value="ECO:0007669"/>
    <property type="project" value="UniProtKB-SubCell"/>
</dbReference>
<dbReference type="PANTHER" id="PTHR10027">
    <property type="entry name" value="CALCIUM-ACTIVATED POTASSIUM CHANNEL ALPHA CHAIN"/>
    <property type="match status" value="1"/>
</dbReference>
<dbReference type="EMBL" id="BARS01036213">
    <property type="protein sequence ID" value="GAG26870.1"/>
    <property type="molecule type" value="Genomic_DNA"/>
</dbReference>
<dbReference type="SUPFAM" id="SSF81324">
    <property type="entry name" value="Voltage-gated potassium channels"/>
    <property type="match status" value="1"/>
</dbReference>
<keyword evidence="4 11" id="KW-0812">Transmembrane</keyword>
<dbReference type="GO" id="GO:0005267">
    <property type="term" value="F:potassium channel activity"/>
    <property type="evidence" value="ECO:0007669"/>
    <property type="project" value="UniProtKB-KW"/>
</dbReference>